<feature type="binding site" evidence="1">
    <location>
        <position position="194"/>
    </location>
    <ligand>
        <name>a divalent metal cation</name>
        <dbReference type="ChEBI" id="CHEBI:60240"/>
        <label>2</label>
    </ligand>
</feature>
<dbReference type="PANTHER" id="PTHR46124:SF2">
    <property type="entry name" value="D-AMINOACYL-TRNA DEACYLASE"/>
    <property type="match status" value="1"/>
</dbReference>
<dbReference type="OrthoDB" id="9810005at2"/>
<dbReference type="AlphaFoldDB" id="A0A261EZK4"/>
<accession>A0A261EZK4</accession>
<reference evidence="2 3" key="1">
    <citation type="journal article" date="2017" name="BMC Genomics">
        <title>Comparative genomic and phylogenomic analyses of the Bifidobacteriaceae family.</title>
        <authorList>
            <person name="Lugli G.A."/>
            <person name="Milani C."/>
            <person name="Turroni F."/>
            <person name="Duranti S."/>
            <person name="Mancabelli L."/>
            <person name="Mangifesta M."/>
            <person name="Ferrario C."/>
            <person name="Modesto M."/>
            <person name="Mattarelli P."/>
            <person name="Jiri K."/>
            <person name="van Sinderen D."/>
            <person name="Ventura M."/>
        </authorList>
    </citation>
    <scope>NUCLEOTIDE SEQUENCE [LARGE SCALE GENOMIC DNA]</scope>
    <source>
        <strain evidence="2 3">DSM 24742</strain>
    </source>
</reference>
<name>A0A261EZK4_9BIFI</name>
<dbReference type="InterPro" id="IPR032466">
    <property type="entry name" value="Metal_Hydrolase"/>
</dbReference>
<dbReference type="CDD" id="cd01310">
    <property type="entry name" value="TatD_DNAse"/>
    <property type="match status" value="1"/>
</dbReference>
<dbReference type="Proteomes" id="UP000216725">
    <property type="component" value="Unassembled WGS sequence"/>
</dbReference>
<keyword evidence="3" id="KW-1185">Reference proteome</keyword>
<dbReference type="PANTHER" id="PTHR46124">
    <property type="entry name" value="D-AMINOACYL-TRNA DEACYLASE"/>
    <property type="match status" value="1"/>
</dbReference>
<comment type="caution">
    <text evidence="2">The sequence shown here is derived from an EMBL/GenBank/DDBJ whole genome shotgun (WGS) entry which is preliminary data.</text>
</comment>
<dbReference type="GO" id="GO:0016788">
    <property type="term" value="F:hydrolase activity, acting on ester bonds"/>
    <property type="evidence" value="ECO:0007669"/>
    <property type="project" value="InterPro"/>
</dbReference>
<protein>
    <submittedName>
        <fullName evidence="2">Hydrolase TatD</fullName>
    </submittedName>
</protein>
<evidence type="ECO:0000256" key="1">
    <source>
        <dbReference type="PIRSR" id="PIRSR005902-1"/>
    </source>
</evidence>
<dbReference type="GO" id="GO:0046872">
    <property type="term" value="F:metal ion binding"/>
    <property type="evidence" value="ECO:0007669"/>
    <property type="project" value="UniProtKB-KW"/>
</dbReference>
<dbReference type="PIRSF" id="PIRSF005902">
    <property type="entry name" value="DNase_TatD"/>
    <property type="match status" value="1"/>
</dbReference>
<dbReference type="InterPro" id="IPR001130">
    <property type="entry name" value="TatD-like"/>
</dbReference>
<dbReference type="EMBL" id="MWWR01000004">
    <property type="protein sequence ID" value="OZG52292.1"/>
    <property type="molecule type" value="Genomic_DNA"/>
</dbReference>
<keyword evidence="1" id="KW-0479">Metal-binding</keyword>
<proteinExistence type="predicted"/>
<keyword evidence="2" id="KW-0378">Hydrolase</keyword>
<dbReference type="RefSeq" id="WP_094660307.1">
    <property type="nucleotide sequence ID" value="NZ_MWWR01000004.1"/>
</dbReference>
<gene>
    <name evidence="2" type="ORF">PSRA_0481</name>
</gene>
<sequence>MAHHKHRDRSWPALPEPLPDGIRVIDNHTHVASVVNYSMYMSAEGADRGQFGIPVYSVEEHLRRAASVGVEGIIDDACEYPHLEAAVNMAKAYPGQVHAGLAIHPNEAVAHGHRAQMGPDGLEIHYKPWHSIPFDEALAKVERLARENPGVVVVIGETGLDYFRCGEDARIHQIEAFRAHIALAKELNLPLQIHDRDAHRDCIETLLRDGAPERTVFHSFSGDAEMGAICTENGWYMSFSGTVSYKGNDGIRAALAAADPTRIMVETDAPYLTPMPFRGRTNSPAMVPFTLRAMADARGCSIEQIARMTRRNTRECYGI</sequence>
<evidence type="ECO:0000313" key="2">
    <source>
        <dbReference type="EMBL" id="OZG52292.1"/>
    </source>
</evidence>
<organism evidence="2 3">
    <name type="scientific">Pseudoscardovia radai</name>
    <dbReference type="NCBI Taxonomy" id="987066"/>
    <lineage>
        <taxon>Bacteria</taxon>
        <taxon>Bacillati</taxon>
        <taxon>Actinomycetota</taxon>
        <taxon>Actinomycetes</taxon>
        <taxon>Bifidobacteriales</taxon>
        <taxon>Bifidobacteriaceae</taxon>
        <taxon>Pseudoscardovia</taxon>
    </lineage>
</organism>
<dbReference type="Gene3D" id="3.20.20.140">
    <property type="entry name" value="Metal-dependent hydrolases"/>
    <property type="match status" value="1"/>
</dbReference>
<dbReference type="SUPFAM" id="SSF51556">
    <property type="entry name" value="Metallo-dependent hydrolases"/>
    <property type="match status" value="1"/>
</dbReference>
<dbReference type="Pfam" id="PF01026">
    <property type="entry name" value="TatD_DNase"/>
    <property type="match status" value="1"/>
</dbReference>
<feature type="binding site" evidence="1">
    <location>
        <position position="218"/>
    </location>
    <ligand>
        <name>a divalent metal cation</name>
        <dbReference type="ChEBI" id="CHEBI:60240"/>
        <label>2</label>
    </ligand>
</feature>
<feature type="binding site" evidence="1">
    <location>
        <position position="157"/>
    </location>
    <ligand>
        <name>a divalent metal cation</name>
        <dbReference type="ChEBI" id="CHEBI:60240"/>
        <label>1</label>
    </ligand>
</feature>
<feature type="binding site" evidence="1">
    <location>
        <position position="268"/>
    </location>
    <ligand>
        <name>a divalent metal cation</name>
        <dbReference type="ChEBI" id="CHEBI:60240"/>
        <label>1</label>
    </ligand>
</feature>
<dbReference type="GO" id="GO:0005829">
    <property type="term" value="C:cytosol"/>
    <property type="evidence" value="ECO:0007669"/>
    <property type="project" value="TreeGrafter"/>
</dbReference>
<evidence type="ECO:0000313" key="3">
    <source>
        <dbReference type="Proteomes" id="UP000216725"/>
    </source>
</evidence>